<feature type="transmembrane region" description="Helical" evidence="8">
    <location>
        <begin position="89"/>
        <end position="110"/>
    </location>
</feature>
<evidence type="ECO:0000256" key="1">
    <source>
        <dbReference type="ARBA" id="ARBA00004429"/>
    </source>
</evidence>
<evidence type="ECO:0000259" key="9">
    <source>
        <dbReference type="Pfam" id="PF04290"/>
    </source>
</evidence>
<evidence type="ECO:0000313" key="10">
    <source>
        <dbReference type="EMBL" id="QEA05555.1"/>
    </source>
</evidence>
<keyword evidence="2" id="KW-0813">Transport</keyword>
<keyword evidence="3" id="KW-1003">Cell membrane</keyword>
<dbReference type="GO" id="GO:0022857">
    <property type="term" value="F:transmembrane transporter activity"/>
    <property type="evidence" value="ECO:0007669"/>
    <property type="project" value="TreeGrafter"/>
</dbReference>
<dbReference type="EMBL" id="MN079104">
    <property type="protein sequence ID" value="QEA05555.1"/>
    <property type="molecule type" value="Genomic_DNA"/>
</dbReference>
<dbReference type="InterPro" id="IPR055348">
    <property type="entry name" value="DctQ"/>
</dbReference>
<feature type="transmembrane region" description="Helical" evidence="8">
    <location>
        <begin position="130"/>
        <end position="148"/>
    </location>
</feature>
<reference evidence="10" key="1">
    <citation type="submission" date="2019-06" db="EMBL/GenBank/DDBJ databases">
        <authorList>
            <person name="Murdoch R.W."/>
            <person name="Fathepure B."/>
        </authorList>
    </citation>
    <scope>NUCLEOTIDE SEQUENCE</scope>
</reference>
<evidence type="ECO:0000256" key="8">
    <source>
        <dbReference type="SAM" id="Phobius"/>
    </source>
</evidence>
<dbReference type="Pfam" id="PF04290">
    <property type="entry name" value="DctQ"/>
    <property type="match status" value="1"/>
</dbReference>
<keyword evidence="4" id="KW-0997">Cell inner membrane</keyword>
<keyword evidence="7 8" id="KW-0472">Membrane</keyword>
<dbReference type="AlphaFoldDB" id="A0A5B8RFE2"/>
<gene>
    <name evidence="10" type="ORF">KBTEX_01878</name>
</gene>
<dbReference type="InterPro" id="IPR007387">
    <property type="entry name" value="TRAP_DctQ"/>
</dbReference>
<proteinExistence type="predicted"/>
<dbReference type="GO" id="GO:0015740">
    <property type="term" value="P:C4-dicarboxylate transport"/>
    <property type="evidence" value="ECO:0007669"/>
    <property type="project" value="TreeGrafter"/>
</dbReference>
<dbReference type="GO" id="GO:0005886">
    <property type="term" value="C:plasma membrane"/>
    <property type="evidence" value="ECO:0007669"/>
    <property type="project" value="UniProtKB-SubCell"/>
</dbReference>
<dbReference type="PANTHER" id="PTHR35011:SF2">
    <property type="entry name" value="2,3-DIKETO-L-GULONATE TRAP TRANSPORTER SMALL PERMEASE PROTEIN YIAM"/>
    <property type="match status" value="1"/>
</dbReference>
<feature type="domain" description="Tripartite ATP-independent periplasmic transporters DctQ component" evidence="9">
    <location>
        <begin position="27"/>
        <end position="154"/>
    </location>
</feature>
<evidence type="ECO:0000256" key="3">
    <source>
        <dbReference type="ARBA" id="ARBA00022475"/>
    </source>
</evidence>
<feature type="transmembrane region" description="Helical" evidence="8">
    <location>
        <begin position="21"/>
        <end position="44"/>
    </location>
</feature>
<evidence type="ECO:0000256" key="5">
    <source>
        <dbReference type="ARBA" id="ARBA00022692"/>
    </source>
</evidence>
<keyword evidence="5 8" id="KW-0812">Transmembrane</keyword>
<comment type="subcellular location">
    <subcellularLocation>
        <location evidence="1">Cell inner membrane</location>
        <topology evidence="1">Multi-pass membrane protein</topology>
    </subcellularLocation>
</comment>
<name>A0A5B8RFE2_9ZZZZ</name>
<dbReference type="PANTHER" id="PTHR35011">
    <property type="entry name" value="2,3-DIKETO-L-GULONATE TRAP TRANSPORTER SMALL PERMEASE PROTEIN YIAM"/>
    <property type="match status" value="1"/>
</dbReference>
<keyword evidence="6 8" id="KW-1133">Transmembrane helix</keyword>
<sequence length="169" mass="18395">MLSLLQAVERGLDAVIRPAAFLALAGMIVVTTLQIVFRVAFDAISWSEELARYLLVWTTFLGATLAYQRGRHIAVTVLVDRLPRPLGRFARVLAHAASVAFFAVVIVAGWRYMDLQSFQVSASLRIPMPWVYAVIPGSAAVMGLYAAVDLLEVLFGRDEAGDDAVGAED</sequence>
<evidence type="ECO:0000256" key="6">
    <source>
        <dbReference type="ARBA" id="ARBA00022989"/>
    </source>
</evidence>
<evidence type="ECO:0000256" key="7">
    <source>
        <dbReference type="ARBA" id="ARBA00023136"/>
    </source>
</evidence>
<protein>
    <recommendedName>
        <fullName evidence="9">Tripartite ATP-independent periplasmic transporters DctQ component domain-containing protein</fullName>
    </recommendedName>
</protein>
<evidence type="ECO:0000256" key="2">
    <source>
        <dbReference type="ARBA" id="ARBA00022448"/>
    </source>
</evidence>
<accession>A0A5B8RFE2</accession>
<organism evidence="10">
    <name type="scientific">uncultured organism</name>
    <dbReference type="NCBI Taxonomy" id="155900"/>
    <lineage>
        <taxon>unclassified sequences</taxon>
        <taxon>environmental samples</taxon>
    </lineage>
</organism>
<evidence type="ECO:0000256" key="4">
    <source>
        <dbReference type="ARBA" id="ARBA00022519"/>
    </source>
</evidence>